<dbReference type="InterPro" id="IPR014710">
    <property type="entry name" value="RmlC-like_jellyroll"/>
</dbReference>
<dbReference type="InterPro" id="IPR001387">
    <property type="entry name" value="Cro/C1-type_HTH"/>
</dbReference>
<dbReference type="InterPro" id="IPR050807">
    <property type="entry name" value="TransReg_Diox_bact_type"/>
</dbReference>
<dbReference type="PANTHER" id="PTHR46797">
    <property type="entry name" value="HTH-TYPE TRANSCRIPTIONAL REGULATOR"/>
    <property type="match status" value="1"/>
</dbReference>
<dbReference type="Gene3D" id="2.60.120.10">
    <property type="entry name" value="Jelly Rolls"/>
    <property type="match status" value="1"/>
</dbReference>
<evidence type="ECO:0000259" key="3">
    <source>
        <dbReference type="PROSITE" id="PS50943"/>
    </source>
</evidence>
<sequence length="231" mass="23738">MSGQPRDGGFDLDRLGERIRRLRQGSGTSLSAVARRLGISPSALSQIETGALQPSVSRLVEIVGVLGVPLSAVFDEDAAAPAPPPPGTAQGTAAQGTAALGAAHGRHPHGGRAAEEVLVSVAVARAVRPAVVDLGGGVVYRRLTPRPVPGVEFFESTYPPGAASGEEGTLLVHTGLETGVVTAGRLTFQFPDGEVELAEGDSISFPADRGHRIVNRTRAVAVSTWLTVATC</sequence>
<organism evidence="4 5">
    <name type="scientific">Kineococcus glutinatus</name>
    <dbReference type="NCBI Taxonomy" id="1070872"/>
    <lineage>
        <taxon>Bacteria</taxon>
        <taxon>Bacillati</taxon>
        <taxon>Actinomycetota</taxon>
        <taxon>Actinomycetes</taxon>
        <taxon>Kineosporiales</taxon>
        <taxon>Kineosporiaceae</taxon>
        <taxon>Kineococcus</taxon>
    </lineage>
</organism>
<dbReference type="RefSeq" id="WP_345712133.1">
    <property type="nucleotide sequence ID" value="NZ_BAABIL010000242.1"/>
</dbReference>
<dbReference type="InterPro" id="IPR011051">
    <property type="entry name" value="RmlC_Cupin_sf"/>
</dbReference>
<gene>
    <name evidence="4" type="ORF">GCM10023225_17900</name>
</gene>
<name>A0ABP9HSU7_9ACTN</name>
<dbReference type="PROSITE" id="PS50943">
    <property type="entry name" value="HTH_CROC1"/>
    <property type="match status" value="1"/>
</dbReference>
<evidence type="ECO:0000256" key="1">
    <source>
        <dbReference type="ARBA" id="ARBA00023125"/>
    </source>
</evidence>
<dbReference type="Proteomes" id="UP001501195">
    <property type="component" value="Unassembled WGS sequence"/>
</dbReference>
<dbReference type="EMBL" id="BAABIL010000242">
    <property type="protein sequence ID" value="GAA4977674.1"/>
    <property type="molecule type" value="Genomic_DNA"/>
</dbReference>
<comment type="caution">
    <text evidence="4">The sequence shown here is derived from an EMBL/GenBank/DDBJ whole genome shotgun (WGS) entry which is preliminary data.</text>
</comment>
<proteinExistence type="predicted"/>
<dbReference type="SUPFAM" id="SSF47413">
    <property type="entry name" value="lambda repressor-like DNA-binding domains"/>
    <property type="match status" value="1"/>
</dbReference>
<evidence type="ECO:0000313" key="5">
    <source>
        <dbReference type="Proteomes" id="UP001501195"/>
    </source>
</evidence>
<dbReference type="PANTHER" id="PTHR46797:SF1">
    <property type="entry name" value="METHYLPHOSPHONATE SYNTHASE"/>
    <property type="match status" value="1"/>
</dbReference>
<dbReference type="Pfam" id="PF13560">
    <property type="entry name" value="HTH_31"/>
    <property type="match status" value="1"/>
</dbReference>
<evidence type="ECO:0000313" key="4">
    <source>
        <dbReference type="EMBL" id="GAA4977674.1"/>
    </source>
</evidence>
<dbReference type="InterPro" id="IPR010982">
    <property type="entry name" value="Lambda_DNA-bd_dom_sf"/>
</dbReference>
<dbReference type="Pfam" id="PF07883">
    <property type="entry name" value="Cupin_2"/>
    <property type="match status" value="1"/>
</dbReference>
<dbReference type="SUPFAM" id="SSF51182">
    <property type="entry name" value="RmlC-like cupins"/>
    <property type="match status" value="1"/>
</dbReference>
<accession>A0ABP9HSU7</accession>
<keyword evidence="1" id="KW-0238">DNA-binding</keyword>
<reference evidence="5" key="1">
    <citation type="journal article" date="2019" name="Int. J. Syst. Evol. Microbiol.">
        <title>The Global Catalogue of Microorganisms (GCM) 10K type strain sequencing project: providing services to taxonomists for standard genome sequencing and annotation.</title>
        <authorList>
            <consortium name="The Broad Institute Genomics Platform"/>
            <consortium name="The Broad Institute Genome Sequencing Center for Infectious Disease"/>
            <person name="Wu L."/>
            <person name="Ma J."/>
        </authorList>
    </citation>
    <scope>NUCLEOTIDE SEQUENCE [LARGE SCALE GENOMIC DNA]</scope>
    <source>
        <strain evidence="5">JCM 18126</strain>
    </source>
</reference>
<protein>
    <submittedName>
        <fullName evidence="4">Cupin domain-containing protein</fullName>
    </submittedName>
</protein>
<feature type="region of interest" description="Disordered" evidence="2">
    <location>
        <begin position="77"/>
        <end position="111"/>
    </location>
</feature>
<evidence type="ECO:0000256" key="2">
    <source>
        <dbReference type="SAM" id="MobiDB-lite"/>
    </source>
</evidence>
<feature type="compositionally biased region" description="Low complexity" evidence="2">
    <location>
        <begin position="88"/>
        <end position="103"/>
    </location>
</feature>
<dbReference type="CDD" id="cd00093">
    <property type="entry name" value="HTH_XRE"/>
    <property type="match status" value="1"/>
</dbReference>
<dbReference type="SMART" id="SM00530">
    <property type="entry name" value="HTH_XRE"/>
    <property type="match status" value="1"/>
</dbReference>
<dbReference type="Gene3D" id="1.10.260.40">
    <property type="entry name" value="lambda repressor-like DNA-binding domains"/>
    <property type="match status" value="1"/>
</dbReference>
<dbReference type="InterPro" id="IPR013096">
    <property type="entry name" value="Cupin_2"/>
</dbReference>
<feature type="domain" description="HTH cro/C1-type" evidence="3">
    <location>
        <begin position="19"/>
        <end position="73"/>
    </location>
</feature>
<keyword evidence="5" id="KW-1185">Reference proteome</keyword>
<dbReference type="CDD" id="cd02209">
    <property type="entry name" value="cupin_XRE_C"/>
    <property type="match status" value="1"/>
</dbReference>